<dbReference type="EMBL" id="CP058952">
    <property type="protein sequence ID" value="QLI82220.1"/>
    <property type="molecule type" value="Genomic_DNA"/>
</dbReference>
<evidence type="ECO:0000256" key="1">
    <source>
        <dbReference type="ARBA" id="ARBA00010169"/>
    </source>
</evidence>
<dbReference type="AlphaFoldDB" id="A0A7D5VBD1"/>
<reference evidence="2 3" key="1">
    <citation type="journal article" date="2016" name="Int. J. Syst. Evol. Microbiol.">
        <title>Chitinibacter fontanus sp. nov., isolated from a spring.</title>
        <authorList>
            <person name="Sheu S.Y."/>
            <person name="Li Y.S."/>
            <person name="Young C.C."/>
            <person name="Chen W.M."/>
        </authorList>
    </citation>
    <scope>NUCLEOTIDE SEQUENCE [LARGE SCALE GENOMIC DNA]</scope>
    <source>
        <strain evidence="2 3">STM-7</strain>
    </source>
</reference>
<dbReference type="Pfam" id="PF03091">
    <property type="entry name" value="CutA1"/>
    <property type="match status" value="1"/>
</dbReference>
<protein>
    <submittedName>
        <fullName evidence="2">Divalent-cation tolerance protein CutA</fullName>
    </submittedName>
</protein>
<evidence type="ECO:0000313" key="2">
    <source>
        <dbReference type="EMBL" id="QLI82220.1"/>
    </source>
</evidence>
<dbReference type="RefSeq" id="WP_180306301.1">
    <property type="nucleotide sequence ID" value="NZ_CP058952.1"/>
</dbReference>
<dbReference type="InterPro" id="IPR004323">
    <property type="entry name" value="Ion_tolerance_CutA"/>
</dbReference>
<dbReference type="InterPro" id="IPR011322">
    <property type="entry name" value="N-reg_PII-like_a/b"/>
</dbReference>
<dbReference type="InterPro" id="IPR015867">
    <property type="entry name" value="N-reg_PII/ATP_PRibTrfase_C"/>
</dbReference>
<dbReference type="PANTHER" id="PTHR23419:SF8">
    <property type="entry name" value="FI09726P"/>
    <property type="match status" value="1"/>
</dbReference>
<keyword evidence="3" id="KW-1185">Reference proteome</keyword>
<name>A0A7D5VBD1_9NEIS</name>
<accession>A0A7D5VBD1</accession>
<dbReference type="SUPFAM" id="SSF54913">
    <property type="entry name" value="GlnB-like"/>
    <property type="match status" value="1"/>
</dbReference>
<dbReference type="PANTHER" id="PTHR23419">
    <property type="entry name" value="DIVALENT CATION TOLERANCE CUTA-RELATED"/>
    <property type="match status" value="1"/>
</dbReference>
<sequence length="116" mass="12723">MNTPQQALVVWCNCPDETSAAKLAQGIITARLAACVNQMGAVKSTYHWNDGIETATEVPLQIKTSQAAYPALEAWLLANHPYDVPEIIALPILLGAPSYLQWIAQETRNFEQGQTE</sequence>
<dbReference type="GO" id="GO:0005507">
    <property type="term" value="F:copper ion binding"/>
    <property type="evidence" value="ECO:0007669"/>
    <property type="project" value="TreeGrafter"/>
</dbReference>
<evidence type="ECO:0000313" key="3">
    <source>
        <dbReference type="Proteomes" id="UP000510822"/>
    </source>
</evidence>
<organism evidence="2 3">
    <name type="scientific">Chitinibacter fontanus</name>
    <dbReference type="NCBI Taxonomy" id="1737446"/>
    <lineage>
        <taxon>Bacteria</taxon>
        <taxon>Pseudomonadati</taxon>
        <taxon>Pseudomonadota</taxon>
        <taxon>Betaproteobacteria</taxon>
        <taxon>Neisseriales</taxon>
        <taxon>Chitinibacteraceae</taxon>
        <taxon>Chitinibacter</taxon>
    </lineage>
</organism>
<dbReference type="Gene3D" id="3.30.70.120">
    <property type="match status" value="1"/>
</dbReference>
<dbReference type="Proteomes" id="UP000510822">
    <property type="component" value="Chromosome"/>
</dbReference>
<gene>
    <name evidence="2" type="ORF">HZU75_12175</name>
</gene>
<proteinExistence type="inferred from homology"/>
<dbReference type="GO" id="GO:0010038">
    <property type="term" value="P:response to metal ion"/>
    <property type="evidence" value="ECO:0007669"/>
    <property type="project" value="InterPro"/>
</dbReference>
<comment type="similarity">
    <text evidence="1">Belongs to the CutA family.</text>
</comment>
<dbReference type="KEGG" id="cfon:HZU75_12175"/>